<proteinExistence type="inferred from homology"/>
<gene>
    <name evidence="4" type="ORF">L7E55_08145</name>
</gene>
<evidence type="ECO:0000256" key="2">
    <source>
        <dbReference type="SAM" id="MobiDB-lite"/>
    </source>
</evidence>
<evidence type="ECO:0000313" key="5">
    <source>
        <dbReference type="Proteomes" id="UP001154312"/>
    </source>
</evidence>
<evidence type="ECO:0000259" key="3">
    <source>
        <dbReference type="Pfam" id="PF01464"/>
    </source>
</evidence>
<comment type="caution">
    <text evidence="4">The sequence shown here is derived from an EMBL/GenBank/DDBJ whole genome shotgun (WGS) entry which is preliminary data.</text>
</comment>
<dbReference type="PROSITE" id="PS00922">
    <property type="entry name" value="TRANSGLYCOSYLASE"/>
    <property type="match status" value="1"/>
</dbReference>
<feature type="compositionally biased region" description="Polar residues" evidence="2">
    <location>
        <begin position="79"/>
        <end position="96"/>
    </location>
</feature>
<protein>
    <submittedName>
        <fullName evidence="4">Lytic transglycosylase domain-containing protein</fullName>
    </submittedName>
</protein>
<evidence type="ECO:0000313" key="4">
    <source>
        <dbReference type="EMBL" id="MDF9408326.1"/>
    </source>
</evidence>
<dbReference type="GO" id="GO:0016020">
    <property type="term" value="C:membrane"/>
    <property type="evidence" value="ECO:0007669"/>
    <property type="project" value="InterPro"/>
</dbReference>
<dbReference type="GO" id="GO:0008933">
    <property type="term" value="F:peptidoglycan lytic transglycosylase activity"/>
    <property type="evidence" value="ECO:0007669"/>
    <property type="project" value="InterPro"/>
</dbReference>
<reference evidence="4" key="1">
    <citation type="submission" date="2022-02" db="EMBL/GenBank/DDBJ databases">
        <authorList>
            <person name="Leng L."/>
        </authorList>
    </citation>
    <scope>NUCLEOTIDE SEQUENCE</scope>
    <source>
        <strain evidence="4">JI</strain>
    </source>
</reference>
<dbReference type="InterPro" id="IPR008258">
    <property type="entry name" value="Transglycosylase_SLT_dom_1"/>
</dbReference>
<feature type="domain" description="Transglycosylase SLT" evidence="3">
    <location>
        <begin position="110"/>
        <end position="213"/>
    </location>
</feature>
<comment type="similarity">
    <text evidence="1">Belongs to the transglycosylase Slt family.</text>
</comment>
<dbReference type="EMBL" id="JAKOAV010000012">
    <property type="protein sequence ID" value="MDF9408326.1"/>
    <property type="molecule type" value="Genomic_DNA"/>
</dbReference>
<dbReference type="Proteomes" id="UP001154312">
    <property type="component" value="Unassembled WGS sequence"/>
</dbReference>
<dbReference type="InterPro" id="IPR023346">
    <property type="entry name" value="Lysozyme-like_dom_sf"/>
</dbReference>
<name>A0A9X4H2F0_9FIRM</name>
<keyword evidence="5" id="KW-1185">Reference proteome</keyword>
<dbReference type="InterPro" id="IPR000189">
    <property type="entry name" value="Transglyc_AS"/>
</dbReference>
<dbReference type="PANTHER" id="PTHR37423:SF2">
    <property type="entry name" value="MEMBRANE-BOUND LYTIC MUREIN TRANSGLYCOSYLASE C"/>
    <property type="match status" value="1"/>
</dbReference>
<organism evidence="4 5">
    <name type="scientific">Pelotomaculum isophthalicicum JI</name>
    <dbReference type="NCBI Taxonomy" id="947010"/>
    <lineage>
        <taxon>Bacteria</taxon>
        <taxon>Bacillati</taxon>
        <taxon>Bacillota</taxon>
        <taxon>Clostridia</taxon>
        <taxon>Eubacteriales</taxon>
        <taxon>Desulfotomaculaceae</taxon>
        <taxon>Pelotomaculum</taxon>
    </lineage>
</organism>
<dbReference type="Pfam" id="PF01464">
    <property type="entry name" value="SLT"/>
    <property type="match status" value="1"/>
</dbReference>
<dbReference type="PANTHER" id="PTHR37423">
    <property type="entry name" value="SOLUBLE LYTIC MUREIN TRANSGLYCOSYLASE-RELATED"/>
    <property type="match status" value="1"/>
</dbReference>
<feature type="region of interest" description="Disordered" evidence="2">
    <location>
        <begin position="70"/>
        <end position="100"/>
    </location>
</feature>
<evidence type="ECO:0000256" key="1">
    <source>
        <dbReference type="ARBA" id="ARBA00007734"/>
    </source>
</evidence>
<dbReference type="RefSeq" id="WP_277443631.1">
    <property type="nucleotide sequence ID" value="NZ_JAKOAV010000012.1"/>
</dbReference>
<dbReference type="Gene3D" id="1.10.530.10">
    <property type="match status" value="1"/>
</dbReference>
<dbReference type="CDD" id="cd00254">
    <property type="entry name" value="LT-like"/>
    <property type="match status" value="1"/>
</dbReference>
<sequence length="229" mass="24067">MDISILVRMLLMNYLSTILTGEKKVNEQTGSNDNDFESFLALALAGSSLSQGGLSSCYGISSGVSTRRVKSASPKHVSQGGSTVSSGYAQKTASRTSGEKAGTGLSGLIDRICSKYGVDAALVKSVIQAESSFNPNATSSAGAMGLMQLMPGTADSLGVNDPYDPVQNVDGGVRYLRQLLNRYDGDSRLALAAYNAGPGAVDQAGGIPNYRETRDYVKKVLESRVNFMV</sequence>
<dbReference type="AlphaFoldDB" id="A0A9X4H2F0"/>
<dbReference type="GO" id="GO:0000270">
    <property type="term" value="P:peptidoglycan metabolic process"/>
    <property type="evidence" value="ECO:0007669"/>
    <property type="project" value="InterPro"/>
</dbReference>
<dbReference type="SUPFAM" id="SSF53955">
    <property type="entry name" value="Lysozyme-like"/>
    <property type="match status" value="1"/>
</dbReference>
<accession>A0A9X4H2F0</accession>